<evidence type="ECO:0000313" key="2">
    <source>
        <dbReference type="Proteomes" id="UP001202961"/>
    </source>
</evidence>
<dbReference type="Proteomes" id="UP001202961">
    <property type="component" value="Unassembled WGS sequence"/>
</dbReference>
<keyword evidence="2" id="KW-1185">Reference proteome</keyword>
<evidence type="ECO:0000313" key="1">
    <source>
        <dbReference type="EMBL" id="MCM2372467.1"/>
    </source>
</evidence>
<sequence length="449" mass="48086">MLFHGSKSPPTRHFWSLAIGDRRLKLRADRAARLTALLLFALVARPAMAQPPLPSPLAAESLARTRITMSVEEQTLGTLLDQVLRSVVAGEPPTSETSREPPPSPVRSIWMDRRVDPTTKVSLTVASTPAAQVMLELLRKDNLAMFPLPGVMLVGRSEWVDTAASQLAVGPTTSRDLISVRWPTGSTAAEVLALILASPDSAPGDTDITDLATFRLPNPHDHTRALEVTWLPHDIWPSGKLIHVDRSTAVSLVLAQFDLSLKRGTRLETLMSKTAPADGAPPISRATEMPSGVQAWTETLPAKPFPLTYPAGDSANEIRKRLAGEKPRPSIRASGKQLTILATAATHRLALATHWIAAPAETGGKPGATPKSAVFDLKLVNKAAGDVLRQLAAADGKKIRIEANAELGSQKRINLDGSKKTLKELAEIVAASAGLAIQWNGDEVIVSKP</sequence>
<gene>
    <name evidence="1" type="ORF">NB063_17800</name>
</gene>
<protein>
    <recommendedName>
        <fullName evidence="3">Secretin/TonB short N-terminal domain-containing protein</fullName>
    </recommendedName>
</protein>
<comment type="caution">
    <text evidence="1">The sequence shown here is derived from an EMBL/GenBank/DDBJ whole genome shotgun (WGS) entry which is preliminary data.</text>
</comment>
<accession>A0ABT0U6N6</accession>
<dbReference type="RefSeq" id="WP_250930097.1">
    <property type="nucleotide sequence ID" value="NZ_JAMQBK010000046.1"/>
</dbReference>
<name>A0ABT0U6N6_9BACT</name>
<evidence type="ECO:0008006" key="3">
    <source>
        <dbReference type="Google" id="ProtNLM"/>
    </source>
</evidence>
<proteinExistence type="predicted"/>
<organism evidence="1 2">
    <name type="scientific">Aporhodopirellula aestuarii</name>
    <dbReference type="NCBI Taxonomy" id="2950107"/>
    <lineage>
        <taxon>Bacteria</taxon>
        <taxon>Pseudomonadati</taxon>
        <taxon>Planctomycetota</taxon>
        <taxon>Planctomycetia</taxon>
        <taxon>Pirellulales</taxon>
        <taxon>Pirellulaceae</taxon>
        <taxon>Aporhodopirellula</taxon>
    </lineage>
</organism>
<dbReference type="EMBL" id="JAMQBK010000046">
    <property type="protein sequence ID" value="MCM2372467.1"/>
    <property type="molecule type" value="Genomic_DNA"/>
</dbReference>
<reference evidence="1 2" key="1">
    <citation type="journal article" date="2022" name="Syst. Appl. Microbiol.">
        <title>Rhodopirellula aestuarii sp. nov., a novel member of the genus Rhodopirellula isolated from brackish sediments collected in the Tagus River estuary, Portugal.</title>
        <authorList>
            <person name="Vitorino I.R."/>
            <person name="Klimek D."/>
            <person name="Calusinska M."/>
            <person name="Lobo-da-Cunha A."/>
            <person name="Vasconcelos V."/>
            <person name="Lage O.M."/>
        </authorList>
    </citation>
    <scope>NUCLEOTIDE SEQUENCE [LARGE SCALE GENOMIC DNA]</scope>
    <source>
        <strain evidence="1 2">ICT_H3.1</strain>
    </source>
</reference>